<accession>A0A4C1TNL5</accession>
<dbReference type="EMBL" id="BGZK01005757">
    <property type="protein sequence ID" value="GBP15337.1"/>
    <property type="molecule type" value="Genomic_DNA"/>
</dbReference>
<proteinExistence type="predicted"/>
<dbReference type="Proteomes" id="UP000299102">
    <property type="component" value="Unassembled WGS sequence"/>
</dbReference>
<evidence type="ECO:0000259" key="1">
    <source>
        <dbReference type="Pfam" id="PF07727"/>
    </source>
</evidence>
<dbReference type="OrthoDB" id="430476at2759"/>
<dbReference type="CDD" id="cd09272">
    <property type="entry name" value="RNase_HI_RT_Ty1"/>
    <property type="match status" value="1"/>
</dbReference>
<name>A0A4C1TNL5_EUMVA</name>
<evidence type="ECO:0000313" key="3">
    <source>
        <dbReference type="Proteomes" id="UP000299102"/>
    </source>
</evidence>
<organism evidence="2 3">
    <name type="scientific">Eumeta variegata</name>
    <name type="common">Bagworm moth</name>
    <name type="synonym">Eumeta japonica</name>
    <dbReference type="NCBI Taxonomy" id="151549"/>
    <lineage>
        <taxon>Eukaryota</taxon>
        <taxon>Metazoa</taxon>
        <taxon>Ecdysozoa</taxon>
        <taxon>Arthropoda</taxon>
        <taxon>Hexapoda</taxon>
        <taxon>Insecta</taxon>
        <taxon>Pterygota</taxon>
        <taxon>Neoptera</taxon>
        <taxon>Endopterygota</taxon>
        <taxon>Lepidoptera</taxon>
        <taxon>Glossata</taxon>
        <taxon>Ditrysia</taxon>
        <taxon>Tineoidea</taxon>
        <taxon>Psychidae</taxon>
        <taxon>Oiketicinae</taxon>
        <taxon>Eumeta</taxon>
    </lineage>
</organism>
<feature type="domain" description="Reverse transcriptase Ty1/copia-type" evidence="1">
    <location>
        <begin position="6"/>
        <end position="94"/>
    </location>
</feature>
<reference evidence="2 3" key="1">
    <citation type="journal article" date="2019" name="Commun. Biol.">
        <title>The bagworm genome reveals a unique fibroin gene that provides high tensile strength.</title>
        <authorList>
            <person name="Kono N."/>
            <person name="Nakamura H."/>
            <person name="Ohtoshi R."/>
            <person name="Tomita M."/>
            <person name="Numata K."/>
            <person name="Arakawa K."/>
        </authorList>
    </citation>
    <scope>NUCLEOTIDE SEQUENCE [LARGE SCALE GENOMIC DNA]</scope>
</reference>
<dbReference type="InterPro" id="IPR013103">
    <property type="entry name" value="RVT_2"/>
</dbReference>
<dbReference type="Pfam" id="PF07727">
    <property type="entry name" value="RVT_2"/>
    <property type="match status" value="1"/>
</dbReference>
<comment type="caution">
    <text evidence="2">The sequence shown here is derived from an EMBL/GenBank/DDBJ whole genome shotgun (WGS) entry which is preliminary data.</text>
</comment>
<sequence>MGISNKEDHNGNCTKYKARLVVKGYLQKYGKDYWETYAPVAKLTTIRIVLAVGAHHGYKMHQLDVKTAFLHGELKETVYMALPKGVEGNSDVCWYADADWASDKSNRKSVSGFIFQVYGCTVSWCSRKQQIVATSSSEAEYVALSLATTEAIWLKGIMKDLVKINDGYQITIYEDNRG</sequence>
<protein>
    <submittedName>
        <fullName evidence="2">Copia protein</fullName>
    </submittedName>
</protein>
<dbReference type="PANTHER" id="PTHR11439">
    <property type="entry name" value="GAG-POL-RELATED RETROTRANSPOSON"/>
    <property type="match status" value="1"/>
</dbReference>
<dbReference type="STRING" id="151549.A0A4C1TNL5"/>
<keyword evidence="3" id="KW-1185">Reference proteome</keyword>
<evidence type="ECO:0000313" key="2">
    <source>
        <dbReference type="EMBL" id="GBP15337.1"/>
    </source>
</evidence>
<gene>
    <name evidence="2" type="primary">GIP</name>
    <name evidence="2" type="ORF">EVAR_91300_1</name>
</gene>
<dbReference type="AlphaFoldDB" id="A0A4C1TNL5"/>